<evidence type="ECO:0000256" key="1">
    <source>
        <dbReference type="ARBA" id="ARBA00004236"/>
    </source>
</evidence>
<evidence type="ECO:0000256" key="5">
    <source>
        <dbReference type="ARBA" id="ARBA00022989"/>
    </source>
</evidence>
<dbReference type="InterPro" id="IPR000700">
    <property type="entry name" value="PAS-assoc_C"/>
</dbReference>
<dbReference type="Proteomes" id="UP000281350">
    <property type="component" value="Unassembled WGS sequence"/>
</dbReference>
<comment type="subcellular location">
    <subcellularLocation>
        <location evidence="1">Cell membrane</location>
    </subcellularLocation>
</comment>
<keyword evidence="7 9" id="KW-0807">Transducer</keyword>
<evidence type="ECO:0000313" key="12">
    <source>
        <dbReference type="EMBL" id="RMO79457.1"/>
    </source>
</evidence>
<dbReference type="Gene3D" id="3.30.450.20">
    <property type="entry name" value="PAS domain"/>
    <property type="match status" value="2"/>
</dbReference>
<evidence type="ECO:0000256" key="7">
    <source>
        <dbReference type="ARBA" id="ARBA00023224"/>
    </source>
</evidence>
<dbReference type="InterPro" id="IPR004090">
    <property type="entry name" value="Chemotax_Me-accpt_rcpt"/>
</dbReference>
<evidence type="ECO:0000256" key="3">
    <source>
        <dbReference type="ARBA" id="ARBA00022481"/>
    </source>
</evidence>
<evidence type="ECO:0000256" key="2">
    <source>
        <dbReference type="ARBA" id="ARBA00022475"/>
    </source>
</evidence>
<protein>
    <submittedName>
        <fullName evidence="12">Methyl-accepting chemotaxis protein</fullName>
    </submittedName>
</protein>
<dbReference type="InterPro" id="IPR000014">
    <property type="entry name" value="PAS"/>
</dbReference>
<dbReference type="Pfam" id="PF08447">
    <property type="entry name" value="PAS_3"/>
    <property type="match status" value="1"/>
</dbReference>
<comment type="similarity">
    <text evidence="8">Belongs to the methyl-accepting chemotaxis (MCP) protein family.</text>
</comment>
<dbReference type="GO" id="GO:0004888">
    <property type="term" value="F:transmembrane signaling receptor activity"/>
    <property type="evidence" value="ECO:0007669"/>
    <property type="project" value="InterPro"/>
</dbReference>
<dbReference type="PRINTS" id="PR00260">
    <property type="entry name" value="CHEMTRNSDUCR"/>
</dbReference>
<name>A0A3M5U0E5_9PSED</name>
<dbReference type="GO" id="GO:0006935">
    <property type="term" value="P:chemotaxis"/>
    <property type="evidence" value="ECO:0007669"/>
    <property type="project" value="InterPro"/>
</dbReference>
<dbReference type="Pfam" id="PF13426">
    <property type="entry name" value="PAS_9"/>
    <property type="match status" value="1"/>
</dbReference>
<dbReference type="InterPro" id="IPR001610">
    <property type="entry name" value="PAC"/>
</dbReference>
<evidence type="ECO:0000256" key="9">
    <source>
        <dbReference type="PROSITE-ProRule" id="PRU00284"/>
    </source>
</evidence>
<keyword evidence="5" id="KW-1133">Transmembrane helix</keyword>
<dbReference type="PANTHER" id="PTHR32089">
    <property type="entry name" value="METHYL-ACCEPTING CHEMOTAXIS PROTEIN MCPB"/>
    <property type="match status" value="1"/>
</dbReference>
<dbReference type="EMBL" id="RBPY01000063">
    <property type="protein sequence ID" value="RMO79457.1"/>
    <property type="molecule type" value="Genomic_DNA"/>
</dbReference>
<feature type="domain" description="PAC" evidence="11">
    <location>
        <begin position="248"/>
        <end position="302"/>
    </location>
</feature>
<evidence type="ECO:0000256" key="4">
    <source>
        <dbReference type="ARBA" id="ARBA00022692"/>
    </source>
</evidence>
<dbReference type="InterPro" id="IPR013655">
    <property type="entry name" value="PAS_fold_3"/>
</dbReference>
<evidence type="ECO:0000256" key="6">
    <source>
        <dbReference type="ARBA" id="ARBA00023136"/>
    </source>
</evidence>
<organism evidence="12 13">
    <name type="scientific">Pseudomonas syringae pv. primulae</name>
    <dbReference type="NCBI Taxonomy" id="251707"/>
    <lineage>
        <taxon>Bacteria</taxon>
        <taxon>Pseudomonadati</taxon>
        <taxon>Pseudomonadota</taxon>
        <taxon>Gammaproteobacteria</taxon>
        <taxon>Pseudomonadales</taxon>
        <taxon>Pseudomonadaceae</taxon>
        <taxon>Pseudomonas</taxon>
    </lineage>
</organism>
<dbReference type="AlphaFoldDB" id="A0A3M5U0E5"/>
<sequence length="473" mass="52179">MPWRETATSDPASLTTDLITQRRALSTQSKHSSSVVMFNNDVKRKLREHTAELHVLHQLLGRIDQDMLTIQVDGNFTISAANQGFAKALGYTPDRLSGFPLSSIAAFDSKGMPWFHGLKTTLLRFESMTNEYHFIRADNTIACLKLFWFPVQAENGGLSHIQCYGHDVTKSAESAAENEALIDALFRSTAVIQFNLDGTVITANQQFLQAMGYTLAQVANRSHRMFCHAGDAESPQYTAFWKKLNQGEYVEGRFRRIDSRGKEIWLQATYNPVHDSAGRLYKVVKFASVVTRQVARETEVREAAVVAYNISRQTDVSAERGASVVQQTVHTMDNIAQQVQSATKSIGALGKQSLLISSIVQTISSIASQTNLLALNAAIEAARAGEHGLGFAVVADEVRQLASHTSSATEEIVNVVLQNQRLADQATEEMTNSQEQVERGFALASQAGEEIIEIQKGAKEVVNAVRRFVEEIT</sequence>
<gene>
    <name evidence="12" type="ORF">ALQ36_101078</name>
</gene>
<reference evidence="12 13" key="1">
    <citation type="submission" date="2018-08" db="EMBL/GenBank/DDBJ databases">
        <title>Recombination of ecologically and evolutionarily significant loci maintains genetic cohesion in the Pseudomonas syringae species complex.</title>
        <authorList>
            <person name="Dillon M."/>
            <person name="Thakur S."/>
            <person name="Almeida R.N.D."/>
            <person name="Weir B.S."/>
            <person name="Guttman D.S."/>
        </authorList>
    </citation>
    <scope>NUCLEOTIDE SEQUENCE [LARGE SCALE GENOMIC DNA]</scope>
    <source>
        <strain evidence="12 13">ICMP 2732</strain>
    </source>
</reference>
<accession>A0A3M5U0E5</accession>
<dbReference type="InterPro" id="IPR004089">
    <property type="entry name" value="MCPsignal_dom"/>
</dbReference>
<evidence type="ECO:0000313" key="13">
    <source>
        <dbReference type="Proteomes" id="UP000281350"/>
    </source>
</evidence>
<keyword evidence="6" id="KW-0472">Membrane</keyword>
<proteinExistence type="inferred from homology"/>
<dbReference type="Gene3D" id="1.10.287.950">
    <property type="entry name" value="Methyl-accepting chemotaxis protein"/>
    <property type="match status" value="1"/>
</dbReference>
<evidence type="ECO:0000259" key="11">
    <source>
        <dbReference type="PROSITE" id="PS50113"/>
    </source>
</evidence>
<feature type="domain" description="Methyl-accepting transducer" evidence="10">
    <location>
        <begin position="287"/>
        <end position="473"/>
    </location>
</feature>
<dbReference type="CDD" id="cd00130">
    <property type="entry name" value="PAS"/>
    <property type="match status" value="2"/>
</dbReference>
<dbReference type="PANTHER" id="PTHR32089:SF112">
    <property type="entry name" value="LYSOZYME-LIKE PROTEIN-RELATED"/>
    <property type="match status" value="1"/>
</dbReference>
<dbReference type="InterPro" id="IPR035965">
    <property type="entry name" value="PAS-like_dom_sf"/>
</dbReference>
<keyword evidence="4" id="KW-0812">Transmembrane</keyword>
<dbReference type="SUPFAM" id="SSF58104">
    <property type="entry name" value="Methyl-accepting chemotaxis protein (MCP) signaling domain"/>
    <property type="match status" value="1"/>
</dbReference>
<dbReference type="SMART" id="SM00283">
    <property type="entry name" value="MA"/>
    <property type="match status" value="1"/>
</dbReference>
<evidence type="ECO:0000259" key="10">
    <source>
        <dbReference type="PROSITE" id="PS50111"/>
    </source>
</evidence>
<dbReference type="Pfam" id="PF00015">
    <property type="entry name" value="MCPsignal"/>
    <property type="match status" value="1"/>
</dbReference>
<dbReference type="PROSITE" id="PS50111">
    <property type="entry name" value="CHEMOTAXIS_TRANSDUC_2"/>
    <property type="match status" value="1"/>
</dbReference>
<dbReference type="SMART" id="SM00086">
    <property type="entry name" value="PAC"/>
    <property type="match status" value="2"/>
</dbReference>
<dbReference type="NCBIfam" id="TIGR00229">
    <property type="entry name" value="sensory_box"/>
    <property type="match status" value="1"/>
</dbReference>
<dbReference type="GO" id="GO:0005886">
    <property type="term" value="C:plasma membrane"/>
    <property type="evidence" value="ECO:0007669"/>
    <property type="project" value="UniProtKB-SubCell"/>
</dbReference>
<dbReference type="SUPFAM" id="SSF55785">
    <property type="entry name" value="PYP-like sensor domain (PAS domain)"/>
    <property type="match status" value="2"/>
</dbReference>
<dbReference type="GO" id="GO:0007165">
    <property type="term" value="P:signal transduction"/>
    <property type="evidence" value="ECO:0007669"/>
    <property type="project" value="UniProtKB-KW"/>
</dbReference>
<comment type="caution">
    <text evidence="12">The sequence shown here is derived from an EMBL/GenBank/DDBJ whole genome shotgun (WGS) entry which is preliminary data.</text>
</comment>
<keyword evidence="2" id="KW-1003">Cell membrane</keyword>
<evidence type="ECO:0000256" key="8">
    <source>
        <dbReference type="ARBA" id="ARBA00029447"/>
    </source>
</evidence>
<keyword evidence="3" id="KW-0488">Methylation</keyword>
<dbReference type="PROSITE" id="PS50113">
    <property type="entry name" value="PAC"/>
    <property type="match status" value="1"/>
</dbReference>